<dbReference type="Gene3D" id="3.40.50.410">
    <property type="entry name" value="von Willebrand factor, type A domain"/>
    <property type="match status" value="1"/>
</dbReference>
<proteinExistence type="predicted"/>
<dbReference type="Pfam" id="PF13519">
    <property type="entry name" value="VWA_2"/>
    <property type="match status" value="1"/>
</dbReference>
<dbReference type="InterPro" id="IPR036465">
    <property type="entry name" value="vWFA_dom_sf"/>
</dbReference>
<feature type="region of interest" description="Disordered" evidence="3">
    <location>
        <begin position="15"/>
        <end position="128"/>
    </location>
</feature>
<dbReference type="PANTHER" id="PTHR10579">
    <property type="entry name" value="CALCIUM-ACTIVATED CHLORIDE CHANNEL REGULATOR"/>
    <property type="match status" value="1"/>
</dbReference>
<keyword evidence="1" id="KW-0863">Zinc-finger</keyword>
<feature type="domain" description="RING-type" evidence="4">
    <location>
        <begin position="143"/>
        <end position="188"/>
    </location>
</feature>
<dbReference type="Gene3D" id="3.30.40.10">
    <property type="entry name" value="Zinc/RING finger domain, C3HC4 (zinc finger)"/>
    <property type="match status" value="1"/>
</dbReference>
<dbReference type="CDD" id="cd23114">
    <property type="entry name" value="RING-H2_WAVH2"/>
    <property type="match status" value="1"/>
</dbReference>
<evidence type="ECO:0000259" key="5">
    <source>
        <dbReference type="PROSITE" id="PS50234"/>
    </source>
</evidence>
<dbReference type="PROSITE" id="PS50089">
    <property type="entry name" value="ZF_RING_2"/>
    <property type="match status" value="1"/>
</dbReference>
<dbReference type="Pfam" id="PF25243">
    <property type="entry name" value="WAV3_C"/>
    <property type="match status" value="1"/>
</dbReference>
<evidence type="ECO:0000259" key="4">
    <source>
        <dbReference type="PROSITE" id="PS50089"/>
    </source>
</evidence>
<feature type="coiled-coil region" evidence="2">
    <location>
        <begin position="643"/>
        <end position="670"/>
    </location>
</feature>
<dbReference type="Pfam" id="PF17123">
    <property type="entry name" value="zf-RING_11"/>
    <property type="match status" value="1"/>
</dbReference>
<dbReference type="GO" id="GO:0008270">
    <property type="term" value="F:zinc ion binding"/>
    <property type="evidence" value="ECO:0007669"/>
    <property type="project" value="UniProtKB-KW"/>
</dbReference>
<dbReference type="InterPro" id="IPR002035">
    <property type="entry name" value="VWF_A"/>
</dbReference>
<protein>
    <submittedName>
        <fullName evidence="6">Uncharacterized protein</fullName>
    </submittedName>
</protein>
<dbReference type="SUPFAM" id="SSF57850">
    <property type="entry name" value="RING/U-box"/>
    <property type="match status" value="1"/>
</dbReference>
<evidence type="ECO:0000256" key="3">
    <source>
        <dbReference type="SAM" id="MobiDB-lite"/>
    </source>
</evidence>
<feature type="compositionally biased region" description="Low complexity" evidence="3">
    <location>
        <begin position="76"/>
        <end position="86"/>
    </location>
</feature>
<dbReference type="Proteomes" id="UP001054252">
    <property type="component" value="Unassembled WGS sequence"/>
</dbReference>
<gene>
    <name evidence="6" type="ORF">SLEP1_g8399</name>
</gene>
<feature type="compositionally biased region" description="Low complexity" evidence="3">
    <location>
        <begin position="41"/>
        <end position="54"/>
    </location>
</feature>
<feature type="compositionally biased region" description="Polar residues" evidence="3">
    <location>
        <begin position="87"/>
        <end position="113"/>
    </location>
</feature>
<sequence>MVTGWRKAFCTSIPKERDTTVLGEKPQKSGSGGGSSGGSTGKSPRFGSRFGFFSNPTTPRLQSQPVSTPSLRCRITTTTKTTATPTSSVPNSPKLQCKTITTPKKQSNNSSPRLFQLSNPSSPKSPSSFSLLRATLRLSKTRCGICLQSVKAGQGTAIFTAECSHSFHFPCIATHTKKNHLLVCPVCSTSWKELPLLSVQQQKIEPEAKPLKDILTKPLRVYNDDEPLRSPVSLAKFNPIPESEETENDEEESEQEFKGFFVNHSITPKFGRQISINSRNVEVRLLPEAAAVALSRSYETYVVVLKVKAPPPPAARGARRPPIDLVTVLDVSGRMNGVRLQMMKRAMKLVISSLSETDRLSIVMFSSASKRLSPLRRMSSTGRRSARRIVEALESNGQGMSVNDALKKAAKVLEDRREKNAVASIMLLSDDRDELSKTKPTNPDFAVVSSTRFPHLEIPVFSVGFGECTNAPSDDVFRKVVLAPLSVVVQDLRLQLGFLSGSAPAEISAVYSLTARPTSVRSDSLRIGDLYSGEERELLLELKVPASSGGAHRVLSVRSSHIDPFAQEVVYSQEEGLLIPRLHAVRSTSPSIGRLRNLHVSTRAVVESRRLIERNDLSGAHHLLISARALLMQSGSGSAEEFLRGLEAELADLNRRRQQLQIQRRRVNANGQVEDKAEPLTPTSAWRAAERLAKVAIMRKHMNRVSDLHGFENARF</sequence>
<dbReference type="SMART" id="SM00327">
    <property type="entry name" value="VWA"/>
    <property type="match status" value="1"/>
</dbReference>
<name>A0AAV5I9V8_9ROSI</name>
<dbReference type="AlphaFoldDB" id="A0AAV5I9V8"/>
<reference evidence="6 7" key="1">
    <citation type="journal article" date="2021" name="Commun. Biol.">
        <title>The genome of Shorea leprosula (Dipterocarpaceae) highlights the ecological relevance of drought in aseasonal tropical rainforests.</title>
        <authorList>
            <person name="Ng K.K.S."/>
            <person name="Kobayashi M.J."/>
            <person name="Fawcett J.A."/>
            <person name="Hatakeyama M."/>
            <person name="Paape T."/>
            <person name="Ng C.H."/>
            <person name="Ang C.C."/>
            <person name="Tnah L.H."/>
            <person name="Lee C.T."/>
            <person name="Nishiyama T."/>
            <person name="Sese J."/>
            <person name="O'Brien M.J."/>
            <person name="Copetti D."/>
            <person name="Mohd Noor M.I."/>
            <person name="Ong R.C."/>
            <person name="Putra M."/>
            <person name="Sireger I.Z."/>
            <person name="Indrioko S."/>
            <person name="Kosugi Y."/>
            <person name="Izuno A."/>
            <person name="Isagi Y."/>
            <person name="Lee S.L."/>
            <person name="Shimizu K.K."/>
        </authorList>
    </citation>
    <scope>NUCLEOTIDE SEQUENCE [LARGE SCALE GENOMIC DNA]</scope>
    <source>
        <strain evidence="6">214</strain>
    </source>
</reference>
<accession>A0AAV5I9V8</accession>
<comment type="caution">
    <text evidence="6">The sequence shown here is derived from an EMBL/GenBank/DDBJ whole genome shotgun (WGS) entry which is preliminary data.</text>
</comment>
<dbReference type="SMART" id="SM00184">
    <property type="entry name" value="RING"/>
    <property type="match status" value="1"/>
</dbReference>
<feature type="compositionally biased region" description="Low complexity" evidence="3">
    <location>
        <begin position="117"/>
        <end position="128"/>
    </location>
</feature>
<keyword evidence="2" id="KW-0175">Coiled coil</keyword>
<dbReference type="InterPro" id="IPR057427">
    <property type="entry name" value="WAV3_C"/>
</dbReference>
<evidence type="ECO:0000313" key="7">
    <source>
        <dbReference type="Proteomes" id="UP001054252"/>
    </source>
</evidence>
<dbReference type="InterPro" id="IPR013083">
    <property type="entry name" value="Znf_RING/FYVE/PHD"/>
</dbReference>
<keyword evidence="7" id="KW-1185">Reference proteome</keyword>
<evidence type="ECO:0000256" key="2">
    <source>
        <dbReference type="SAM" id="Coils"/>
    </source>
</evidence>
<evidence type="ECO:0000313" key="6">
    <source>
        <dbReference type="EMBL" id="GKU94981.1"/>
    </source>
</evidence>
<keyword evidence="1" id="KW-0862">Zinc</keyword>
<dbReference type="PROSITE" id="PS50234">
    <property type="entry name" value="VWFA"/>
    <property type="match status" value="1"/>
</dbReference>
<dbReference type="EMBL" id="BPVZ01000008">
    <property type="protein sequence ID" value="GKU94981.1"/>
    <property type="molecule type" value="Genomic_DNA"/>
</dbReference>
<feature type="domain" description="VWFA" evidence="5">
    <location>
        <begin position="324"/>
        <end position="507"/>
    </location>
</feature>
<dbReference type="InterPro" id="IPR051266">
    <property type="entry name" value="CLCR"/>
</dbReference>
<dbReference type="SUPFAM" id="SSF53300">
    <property type="entry name" value="vWA-like"/>
    <property type="match status" value="1"/>
</dbReference>
<dbReference type="PANTHER" id="PTHR10579:SF59">
    <property type="entry name" value="E3 UBIQUITIN-PROTEIN LIGASE EDA40-RELATED"/>
    <property type="match status" value="1"/>
</dbReference>
<dbReference type="InterPro" id="IPR001841">
    <property type="entry name" value="Znf_RING"/>
</dbReference>
<evidence type="ECO:0000256" key="1">
    <source>
        <dbReference type="PROSITE-ProRule" id="PRU00175"/>
    </source>
</evidence>
<feature type="compositionally biased region" description="Gly residues" evidence="3">
    <location>
        <begin position="30"/>
        <end position="40"/>
    </location>
</feature>
<keyword evidence="1" id="KW-0479">Metal-binding</keyword>
<feature type="compositionally biased region" description="Polar residues" evidence="3">
    <location>
        <begin position="55"/>
        <end position="70"/>
    </location>
</feature>
<organism evidence="6 7">
    <name type="scientific">Rubroshorea leprosula</name>
    <dbReference type="NCBI Taxonomy" id="152421"/>
    <lineage>
        <taxon>Eukaryota</taxon>
        <taxon>Viridiplantae</taxon>
        <taxon>Streptophyta</taxon>
        <taxon>Embryophyta</taxon>
        <taxon>Tracheophyta</taxon>
        <taxon>Spermatophyta</taxon>
        <taxon>Magnoliopsida</taxon>
        <taxon>eudicotyledons</taxon>
        <taxon>Gunneridae</taxon>
        <taxon>Pentapetalae</taxon>
        <taxon>rosids</taxon>
        <taxon>malvids</taxon>
        <taxon>Malvales</taxon>
        <taxon>Dipterocarpaceae</taxon>
        <taxon>Rubroshorea</taxon>
    </lineage>
</organism>